<keyword evidence="3" id="KW-1185">Reference proteome</keyword>
<proteinExistence type="predicted"/>
<evidence type="ECO:0000313" key="3">
    <source>
        <dbReference type="Proteomes" id="UP000017052"/>
    </source>
</evidence>
<gene>
    <name evidence="2" type="ORF">HMPREF0682_2386</name>
</gene>
<organism evidence="2 3">
    <name type="scientific">Propionibacterium acidifaciens F0233</name>
    <dbReference type="NCBI Taxonomy" id="553198"/>
    <lineage>
        <taxon>Bacteria</taxon>
        <taxon>Bacillati</taxon>
        <taxon>Actinomycetota</taxon>
        <taxon>Actinomycetes</taxon>
        <taxon>Propionibacteriales</taxon>
        <taxon>Propionibacteriaceae</taxon>
        <taxon>Propionibacterium</taxon>
    </lineage>
</organism>
<accession>U2QX69</accession>
<feature type="compositionally biased region" description="Basic residues" evidence="1">
    <location>
        <begin position="75"/>
        <end position="87"/>
    </location>
</feature>
<dbReference type="EMBL" id="ACVN02000072">
    <property type="protein sequence ID" value="ERK60819.1"/>
    <property type="molecule type" value="Genomic_DNA"/>
</dbReference>
<feature type="region of interest" description="Disordered" evidence="1">
    <location>
        <begin position="1"/>
        <end position="107"/>
    </location>
</feature>
<name>U2QX69_9ACTN</name>
<evidence type="ECO:0000313" key="2">
    <source>
        <dbReference type="EMBL" id="ERK60819.1"/>
    </source>
</evidence>
<dbReference type="Proteomes" id="UP000017052">
    <property type="component" value="Unassembled WGS sequence"/>
</dbReference>
<sequence>MRGAERGARRREPRGHHDNRWADGGCASHHVAVHPAGSLCGAGGMTSDLRTVNGPGRRSAARGRGLSGPMTDIGKKRRSAARGRGGRQHVSGPPYPVREVKRGPGEH</sequence>
<protein>
    <submittedName>
        <fullName evidence="2">Uncharacterized protein</fullName>
    </submittedName>
</protein>
<comment type="caution">
    <text evidence="2">The sequence shown here is derived from an EMBL/GenBank/DDBJ whole genome shotgun (WGS) entry which is preliminary data.</text>
</comment>
<dbReference type="AlphaFoldDB" id="U2QX69"/>
<reference evidence="2" key="1">
    <citation type="submission" date="2013-08" db="EMBL/GenBank/DDBJ databases">
        <authorList>
            <person name="Durkin A.S."/>
            <person name="Haft D.R."/>
            <person name="McCorrison J."/>
            <person name="Torralba M."/>
            <person name="Gillis M."/>
            <person name="Haft D.H."/>
            <person name="Methe B."/>
            <person name="Sutton G."/>
            <person name="Nelson K.E."/>
        </authorList>
    </citation>
    <scope>NUCLEOTIDE SEQUENCE [LARGE SCALE GENOMIC DNA]</scope>
    <source>
        <strain evidence="2">F0233</strain>
    </source>
</reference>
<feature type="compositionally biased region" description="Basic and acidic residues" evidence="1">
    <location>
        <begin position="98"/>
        <end position="107"/>
    </location>
</feature>
<feature type="compositionally biased region" description="Low complexity" evidence="1">
    <location>
        <begin position="54"/>
        <end position="69"/>
    </location>
</feature>
<evidence type="ECO:0000256" key="1">
    <source>
        <dbReference type="SAM" id="MobiDB-lite"/>
    </source>
</evidence>